<dbReference type="InterPro" id="IPR005545">
    <property type="entry name" value="YCII"/>
</dbReference>
<dbReference type="Gene3D" id="3.30.70.1060">
    <property type="entry name" value="Dimeric alpha+beta barrel"/>
    <property type="match status" value="2"/>
</dbReference>
<name>A0A518APJ8_9BACT</name>
<protein>
    <submittedName>
        <fullName evidence="3">YCII-related domain protein</fullName>
    </submittedName>
</protein>
<keyword evidence="4" id="KW-1185">Reference proteome</keyword>
<dbReference type="SUPFAM" id="SSF54909">
    <property type="entry name" value="Dimeric alpha+beta barrel"/>
    <property type="match status" value="2"/>
</dbReference>
<sequence length="264" mass="28955">MRYMLLIYGAENCWTEEERTECIHQSMAISEELAAKGEWIDSSPLHSVTTATCVRVRNGVRQITDGPYAETTEQFGGYYIIEVDTLADAIEIACRLPPVTKGTIEIRPLLALPDALSLPTGNSSQLASDSQSSRDYILLMYAEEGAWPSEEHAPALAESVDVCHQLHEHGQFVSAAPLQPPDTAVCVRIRNQQREVIDGPFPETKEQLGGYFLIRVANLDEAIAIAARIPGTRRGTAEIRPLFPLADISKNVSTAIPSIDLPPD</sequence>
<accession>A0A518APJ8</accession>
<dbReference type="AlphaFoldDB" id="A0A518APJ8"/>
<dbReference type="InterPro" id="IPR011008">
    <property type="entry name" value="Dimeric_a/b-barrel"/>
</dbReference>
<reference evidence="3 4" key="1">
    <citation type="submission" date="2019-02" db="EMBL/GenBank/DDBJ databases">
        <title>Deep-cultivation of Planctomycetes and their phenomic and genomic characterization uncovers novel biology.</title>
        <authorList>
            <person name="Wiegand S."/>
            <person name="Jogler M."/>
            <person name="Boedeker C."/>
            <person name="Pinto D."/>
            <person name="Vollmers J."/>
            <person name="Rivas-Marin E."/>
            <person name="Kohn T."/>
            <person name="Peeters S.H."/>
            <person name="Heuer A."/>
            <person name="Rast P."/>
            <person name="Oberbeckmann S."/>
            <person name="Bunk B."/>
            <person name="Jeske O."/>
            <person name="Meyerdierks A."/>
            <person name="Storesund J.E."/>
            <person name="Kallscheuer N."/>
            <person name="Luecker S."/>
            <person name="Lage O.M."/>
            <person name="Pohl T."/>
            <person name="Merkel B.J."/>
            <person name="Hornburger P."/>
            <person name="Mueller R.-W."/>
            <person name="Bruemmer F."/>
            <person name="Labrenz M."/>
            <person name="Spormann A.M."/>
            <person name="Op den Camp H."/>
            <person name="Overmann J."/>
            <person name="Amann R."/>
            <person name="Jetten M.S.M."/>
            <person name="Mascher T."/>
            <person name="Medema M.H."/>
            <person name="Devos D.P."/>
            <person name="Kaster A.-K."/>
            <person name="Ovreas L."/>
            <person name="Rohde M."/>
            <person name="Galperin M.Y."/>
            <person name="Jogler C."/>
        </authorList>
    </citation>
    <scope>NUCLEOTIDE SEQUENCE [LARGE SCALE GENOMIC DNA]</scope>
    <source>
        <strain evidence="3 4">Pan181</strain>
    </source>
</reference>
<dbReference type="Proteomes" id="UP000315750">
    <property type="component" value="Chromosome"/>
</dbReference>
<gene>
    <name evidence="3" type="ORF">Pan181_28560</name>
</gene>
<evidence type="ECO:0000259" key="2">
    <source>
        <dbReference type="Pfam" id="PF03795"/>
    </source>
</evidence>
<dbReference type="Pfam" id="PF03795">
    <property type="entry name" value="YCII"/>
    <property type="match status" value="2"/>
</dbReference>
<dbReference type="RefSeq" id="WP_145247353.1">
    <property type="nucleotide sequence ID" value="NZ_CP036278.1"/>
</dbReference>
<dbReference type="OrthoDB" id="9807535at2"/>
<organism evidence="3 4">
    <name type="scientific">Aeoliella mucimassa</name>
    <dbReference type="NCBI Taxonomy" id="2527972"/>
    <lineage>
        <taxon>Bacteria</taxon>
        <taxon>Pseudomonadati</taxon>
        <taxon>Planctomycetota</taxon>
        <taxon>Planctomycetia</taxon>
        <taxon>Pirellulales</taxon>
        <taxon>Lacipirellulaceae</taxon>
        <taxon>Aeoliella</taxon>
    </lineage>
</organism>
<dbReference type="EMBL" id="CP036278">
    <property type="protein sequence ID" value="QDU56646.1"/>
    <property type="molecule type" value="Genomic_DNA"/>
</dbReference>
<evidence type="ECO:0000256" key="1">
    <source>
        <dbReference type="ARBA" id="ARBA00007689"/>
    </source>
</evidence>
<evidence type="ECO:0000313" key="3">
    <source>
        <dbReference type="EMBL" id="QDU56646.1"/>
    </source>
</evidence>
<proteinExistence type="inferred from homology"/>
<evidence type="ECO:0000313" key="4">
    <source>
        <dbReference type="Proteomes" id="UP000315750"/>
    </source>
</evidence>
<dbReference type="PANTHER" id="PTHR35174">
    <property type="entry name" value="BLL7171 PROTEIN-RELATED"/>
    <property type="match status" value="1"/>
</dbReference>
<feature type="domain" description="YCII-related" evidence="2">
    <location>
        <begin position="1"/>
        <end position="109"/>
    </location>
</feature>
<comment type="similarity">
    <text evidence="1">Belongs to the YciI family.</text>
</comment>
<dbReference type="PANTHER" id="PTHR35174:SF3">
    <property type="entry name" value="BLL7171 PROTEIN"/>
    <property type="match status" value="1"/>
</dbReference>
<feature type="domain" description="YCII-related" evidence="2">
    <location>
        <begin position="136"/>
        <end position="244"/>
    </location>
</feature>
<dbReference type="KEGG" id="amuc:Pan181_28560"/>